<sequence>MVAPRQLAGSHRQRSTVNETPLHVVGNVVDVPRHTRTANGSVTNFRIASSSRRWDDETKGFVDGASLFVDVACWGELGGNVVRSISKGDPVVVVGNLLTESWDSDSGRRSANRIKAVAVGLNLARGWSEFTRPARAGAVPDLAPPEDAPPAEDPYADRSTDYIEGERTLHLTDSDVSGDREAVPTPA</sequence>
<evidence type="ECO:0000256" key="3">
    <source>
        <dbReference type="SAM" id="MobiDB-lite"/>
    </source>
</evidence>
<dbReference type="EMBL" id="FO203431">
    <property type="protein sequence ID" value="CCH86978.1"/>
    <property type="molecule type" value="Genomic_DNA"/>
</dbReference>
<proteinExistence type="predicted"/>
<dbReference type="SUPFAM" id="SSF50249">
    <property type="entry name" value="Nucleic acid-binding proteins"/>
    <property type="match status" value="1"/>
</dbReference>
<organism evidence="4 5">
    <name type="scientific">Modestobacter italicus (strain DSM 44449 / CECT 9708 / BC 501)</name>
    <dbReference type="NCBI Taxonomy" id="2732864"/>
    <lineage>
        <taxon>Bacteria</taxon>
        <taxon>Bacillati</taxon>
        <taxon>Actinomycetota</taxon>
        <taxon>Actinomycetes</taxon>
        <taxon>Geodermatophilales</taxon>
        <taxon>Geodermatophilaceae</taxon>
        <taxon>Modestobacter</taxon>
    </lineage>
</organism>
<dbReference type="PROSITE" id="PS50935">
    <property type="entry name" value="SSB"/>
    <property type="match status" value="1"/>
</dbReference>
<dbReference type="AlphaFoldDB" id="I4EUB5"/>
<feature type="region of interest" description="Disordered" evidence="3">
    <location>
        <begin position="137"/>
        <end position="187"/>
    </location>
</feature>
<evidence type="ECO:0000313" key="4">
    <source>
        <dbReference type="EMBL" id="CCH86978.1"/>
    </source>
</evidence>
<reference evidence="4 5" key="1">
    <citation type="journal article" date="2012" name="J. Bacteriol.">
        <title>Genome Sequence of Radiation-Resistant Modestobacter marinus Strain BC501, a Representative Actinobacterium That Thrives on Calcareous Stone Surfaces.</title>
        <authorList>
            <person name="Normand P."/>
            <person name="Gury J."/>
            <person name="Pujic P."/>
            <person name="Chouaia B."/>
            <person name="Crotti E."/>
            <person name="Brusetti L."/>
            <person name="Daffonchio D."/>
            <person name="Vacherie B."/>
            <person name="Barbe V."/>
            <person name="Medigue C."/>
            <person name="Calteau A."/>
            <person name="Ghodhbane-Gtari F."/>
            <person name="Essoussi I."/>
            <person name="Nouioui I."/>
            <person name="Abbassi-Ghozzi I."/>
            <person name="Gtari M."/>
        </authorList>
    </citation>
    <scope>NUCLEOTIDE SEQUENCE [LARGE SCALE GENOMIC DNA]</scope>
    <source>
        <strain evidence="5">BC 501</strain>
    </source>
</reference>
<feature type="compositionally biased region" description="Pro residues" evidence="3">
    <location>
        <begin position="142"/>
        <end position="152"/>
    </location>
</feature>
<feature type="compositionally biased region" description="Basic and acidic residues" evidence="3">
    <location>
        <begin position="155"/>
        <end position="187"/>
    </location>
</feature>
<dbReference type="eggNOG" id="COG0629">
    <property type="taxonomic scope" value="Bacteria"/>
</dbReference>
<evidence type="ECO:0000256" key="2">
    <source>
        <dbReference type="PROSITE-ProRule" id="PRU00252"/>
    </source>
</evidence>
<name>I4EUB5_MODI5</name>
<protein>
    <submittedName>
        <fullName evidence="4">Single-stranded DNA-binding protein</fullName>
    </submittedName>
</protein>
<gene>
    <name evidence="4" type="primary">ssb</name>
    <name evidence="4" type="ordered locus">MODMU_1533</name>
</gene>
<dbReference type="Pfam" id="PF00436">
    <property type="entry name" value="SSB"/>
    <property type="match status" value="1"/>
</dbReference>
<dbReference type="CDD" id="cd04496">
    <property type="entry name" value="SSB_OBF"/>
    <property type="match status" value="1"/>
</dbReference>
<dbReference type="GO" id="GO:0003697">
    <property type="term" value="F:single-stranded DNA binding"/>
    <property type="evidence" value="ECO:0007669"/>
    <property type="project" value="InterPro"/>
</dbReference>
<dbReference type="HOGENOM" id="CLU_078758_1_3_11"/>
<dbReference type="STRING" id="477641.MODMU_1533"/>
<dbReference type="Proteomes" id="UP000006461">
    <property type="component" value="Chromosome"/>
</dbReference>
<dbReference type="Gene3D" id="2.40.50.140">
    <property type="entry name" value="Nucleic acid-binding proteins"/>
    <property type="match status" value="1"/>
</dbReference>
<evidence type="ECO:0000256" key="1">
    <source>
        <dbReference type="ARBA" id="ARBA00023125"/>
    </source>
</evidence>
<accession>I4EUB5</accession>
<dbReference type="InterPro" id="IPR012340">
    <property type="entry name" value="NA-bd_OB-fold"/>
</dbReference>
<dbReference type="KEGG" id="mmar:MODMU_1533"/>
<evidence type="ECO:0000313" key="5">
    <source>
        <dbReference type="Proteomes" id="UP000006461"/>
    </source>
</evidence>
<keyword evidence="1 2" id="KW-0238">DNA-binding</keyword>
<keyword evidence="5" id="KW-1185">Reference proteome</keyword>
<dbReference type="OMA" id="RPEPNWE"/>
<dbReference type="InterPro" id="IPR000424">
    <property type="entry name" value="Primosome_PriB/ssb"/>
</dbReference>